<name>A0AAN7VZQ5_9PEZI</name>
<evidence type="ECO:0000259" key="1">
    <source>
        <dbReference type="Pfam" id="PF07883"/>
    </source>
</evidence>
<dbReference type="CDD" id="cd02208">
    <property type="entry name" value="cupin_RmlC-like"/>
    <property type="match status" value="1"/>
</dbReference>
<dbReference type="InterPro" id="IPR011051">
    <property type="entry name" value="RmlC_Cupin_sf"/>
</dbReference>
<dbReference type="EMBL" id="JAVRQU010000012">
    <property type="protein sequence ID" value="KAK5696643.1"/>
    <property type="molecule type" value="Genomic_DNA"/>
</dbReference>
<dbReference type="Proteomes" id="UP001310594">
    <property type="component" value="Unassembled WGS sequence"/>
</dbReference>
<protein>
    <recommendedName>
        <fullName evidence="1">Cupin type-2 domain-containing protein</fullName>
    </recommendedName>
</protein>
<organism evidence="2 3">
    <name type="scientific">Elasticomyces elasticus</name>
    <dbReference type="NCBI Taxonomy" id="574655"/>
    <lineage>
        <taxon>Eukaryota</taxon>
        <taxon>Fungi</taxon>
        <taxon>Dikarya</taxon>
        <taxon>Ascomycota</taxon>
        <taxon>Pezizomycotina</taxon>
        <taxon>Dothideomycetes</taxon>
        <taxon>Dothideomycetidae</taxon>
        <taxon>Mycosphaerellales</taxon>
        <taxon>Teratosphaeriaceae</taxon>
        <taxon>Elasticomyces</taxon>
    </lineage>
</organism>
<feature type="domain" description="Cupin type-2" evidence="1">
    <location>
        <begin position="48"/>
        <end position="113"/>
    </location>
</feature>
<dbReference type="InterPro" id="IPR013096">
    <property type="entry name" value="Cupin_2"/>
</dbReference>
<gene>
    <name evidence="2" type="ORF">LTR97_007947</name>
</gene>
<dbReference type="Pfam" id="PF07883">
    <property type="entry name" value="Cupin_2"/>
    <property type="match status" value="1"/>
</dbReference>
<dbReference type="InterPro" id="IPR014710">
    <property type="entry name" value="RmlC-like_jellyroll"/>
</dbReference>
<evidence type="ECO:0000313" key="3">
    <source>
        <dbReference type="Proteomes" id="UP001310594"/>
    </source>
</evidence>
<sequence length="218" mass="24337">MAPYQPTHVPYGLLDPSKRVIRNPGIKDEAEFLKYGIETGGDHFFVRTTVRGGGNVPIHRHYGYGETFFPISGEVGVVGENGTKTTTIRHGETYKVKPGEWHRFFNPSPTESIVFDAEVKPAHQGFEKTLYIYYGLVEDGLGTPGGAPKSFFHALMLMHMGEVGYPGLSGWLFGHLAGVVGFIARVTGEEDRLTRKYYGKPIKEATDEERSKWLKKDL</sequence>
<dbReference type="SUPFAM" id="SSF51182">
    <property type="entry name" value="RmlC-like cupins"/>
    <property type="match status" value="1"/>
</dbReference>
<proteinExistence type="predicted"/>
<dbReference type="AlphaFoldDB" id="A0AAN7VZQ5"/>
<accession>A0AAN7VZQ5</accession>
<evidence type="ECO:0000313" key="2">
    <source>
        <dbReference type="EMBL" id="KAK5696643.1"/>
    </source>
</evidence>
<dbReference type="Gene3D" id="2.60.120.10">
    <property type="entry name" value="Jelly Rolls"/>
    <property type="match status" value="1"/>
</dbReference>
<comment type="caution">
    <text evidence="2">The sequence shown here is derived from an EMBL/GenBank/DDBJ whole genome shotgun (WGS) entry which is preliminary data.</text>
</comment>
<reference evidence="2" key="1">
    <citation type="submission" date="2023-08" db="EMBL/GenBank/DDBJ databases">
        <title>Black Yeasts Isolated from many extreme environments.</title>
        <authorList>
            <person name="Coleine C."/>
            <person name="Stajich J.E."/>
            <person name="Selbmann L."/>
        </authorList>
    </citation>
    <scope>NUCLEOTIDE SEQUENCE</scope>
    <source>
        <strain evidence="2">CCFEE 5810</strain>
    </source>
</reference>